<proteinExistence type="inferred from homology"/>
<dbReference type="Proteomes" id="UP001214415">
    <property type="component" value="Chromosome 5"/>
</dbReference>
<dbReference type="PANTHER" id="PTHR31809">
    <property type="entry name" value="BUD13 HOMOLOG"/>
    <property type="match status" value="1"/>
</dbReference>
<dbReference type="GO" id="GO:0070274">
    <property type="term" value="C:RES complex"/>
    <property type="evidence" value="ECO:0007669"/>
    <property type="project" value="TreeGrafter"/>
</dbReference>
<evidence type="ECO:0000313" key="4">
    <source>
        <dbReference type="Proteomes" id="UP001214415"/>
    </source>
</evidence>
<evidence type="ECO:0000313" key="3">
    <source>
        <dbReference type="EMBL" id="WFD24102.1"/>
    </source>
</evidence>
<organism evidence="3 4">
    <name type="scientific">Malassezia equina</name>
    <dbReference type="NCBI Taxonomy" id="1381935"/>
    <lineage>
        <taxon>Eukaryota</taxon>
        <taxon>Fungi</taxon>
        <taxon>Dikarya</taxon>
        <taxon>Basidiomycota</taxon>
        <taxon>Ustilaginomycotina</taxon>
        <taxon>Malasseziomycetes</taxon>
        <taxon>Malasseziales</taxon>
        <taxon>Malasseziaceae</taxon>
        <taxon>Malassezia</taxon>
    </lineage>
</organism>
<accession>A0AAF0ECX0</accession>
<dbReference type="InterPro" id="IPR012677">
    <property type="entry name" value="Nucleotide-bd_a/b_plait_sf"/>
</dbReference>
<dbReference type="GO" id="GO:0000398">
    <property type="term" value="P:mRNA splicing, via spliceosome"/>
    <property type="evidence" value="ECO:0007669"/>
    <property type="project" value="TreeGrafter"/>
</dbReference>
<protein>
    <submittedName>
        <fullName evidence="3">Pre-mRNA-splicing factor cwc26</fullName>
    </submittedName>
</protein>
<reference evidence="3" key="1">
    <citation type="submission" date="2023-03" db="EMBL/GenBank/DDBJ databases">
        <title>Mating type loci evolution in Malassezia.</title>
        <authorList>
            <person name="Coelho M.A."/>
        </authorList>
    </citation>
    <scope>NUCLEOTIDE SEQUENCE</scope>
    <source>
        <strain evidence="3">CBS 12830</strain>
    </source>
</reference>
<keyword evidence="4" id="KW-1185">Reference proteome</keyword>
<feature type="region of interest" description="Disordered" evidence="2">
    <location>
        <begin position="256"/>
        <end position="278"/>
    </location>
</feature>
<dbReference type="InterPro" id="IPR051112">
    <property type="entry name" value="CWC26_splicing_factor"/>
</dbReference>
<dbReference type="GO" id="GO:0005684">
    <property type="term" value="C:U2-type spliceosomal complex"/>
    <property type="evidence" value="ECO:0007669"/>
    <property type="project" value="TreeGrafter"/>
</dbReference>
<dbReference type="InterPro" id="IPR018609">
    <property type="entry name" value="Bud13"/>
</dbReference>
<dbReference type="PANTHER" id="PTHR31809:SF0">
    <property type="entry name" value="BUD13 HOMOLOG"/>
    <property type="match status" value="1"/>
</dbReference>
<feature type="compositionally biased region" description="Basic and acidic residues" evidence="2">
    <location>
        <begin position="138"/>
        <end position="155"/>
    </location>
</feature>
<feature type="region of interest" description="Disordered" evidence="2">
    <location>
        <begin position="443"/>
        <end position="493"/>
    </location>
</feature>
<dbReference type="AlphaFoldDB" id="A0AAF0ECX0"/>
<evidence type="ECO:0000256" key="1">
    <source>
        <dbReference type="ARBA" id="ARBA00011069"/>
    </source>
</evidence>
<dbReference type="GO" id="GO:0003723">
    <property type="term" value="F:RNA binding"/>
    <property type="evidence" value="ECO:0007669"/>
    <property type="project" value="TreeGrafter"/>
</dbReference>
<name>A0AAF0ECX0_9BASI</name>
<comment type="similarity">
    <text evidence="1">Belongs to the CWC26 family.</text>
</comment>
<sequence length="493" mass="53971">MRDERLQRYLAEHYYSGPKSEAVLARYGDGKKKKKKRSHADAPSVADAMTIRDPSSVWFSTPDDDADEEEMDETPVPAAPMHAETAPPASKSQQAGWTSVRAPTEPEAPPSAAGPPTAPAPDVPVPTTKPKAGLMTREQLKAQREAREAAERAAAEAEAEAQASAEPAPPPTETVYRDAQGRRINLEEEEARLKEEARQRALMEKERAQWNRGLVQRRAEAEQRAELATAQGERVTKYVGHWDDPARAFLRQRASRRATRPRYEGPAPPPNRFGIQPGYRWDGVDRSNGFERKLLVSINNTQRIQSEHHVSPLATHIIELSNFSPALHTRDLHTLFAPWNNADNTVYRIKWLNDTTVYILFTDASLAKKAYLSLLSAPSPLLRTDYSGTLPQDMTAVPCARLTGTGYATVRPFDGPEAAALLAQAGIATNSLPALLPSSAWAPAPQTDAPRTHRRIVSSTAVPSGPSESAPRGGKDLPRTNSRRAVSGGAPTH</sequence>
<feature type="compositionally biased region" description="Acidic residues" evidence="2">
    <location>
        <begin position="62"/>
        <end position="73"/>
    </location>
</feature>
<feature type="region of interest" description="Disordered" evidence="2">
    <location>
        <begin position="20"/>
        <end position="178"/>
    </location>
</feature>
<dbReference type="EMBL" id="CP119904">
    <property type="protein sequence ID" value="WFD24102.1"/>
    <property type="molecule type" value="Genomic_DNA"/>
</dbReference>
<gene>
    <name evidence="3" type="primary">CWC26</name>
    <name evidence="3" type="ORF">MEQU1_002799</name>
</gene>
<evidence type="ECO:0000256" key="2">
    <source>
        <dbReference type="SAM" id="MobiDB-lite"/>
    </source>
</evidence>
<dbReference type="Gene3D" id="3.30.70.330">
    <property type="match status" value="1"/>
</dbReference>
<feature type="compositionally biased region" description="Pro residues" evidence="2">
    <location>
        <begin position="106"/>
        <end position="124"/>
    </location>
</feature>
<dbReference type="Pfam" id="PF09736">
    <property type="entry name" value="Bud13"/>
    <property type="match status" value="1"/>
</dbReference>